<reference evidence="4 5" key="1">
    <citation type="submission" date="2020-04" db="EMBL/GenBank/DDBJ databases">
        <title>Plant Genome Project.</title>
        <authorList>
            <person name="Zhang R.-G."/>
        </authorList>
    </citation>
    <scope>NUCLEOTIDE SEQUENCE [LARGE SCALE GENOMIC DNA]</scope>
    <source>
        <strain evidence="4">YNK0</strain>
        <tissue evidence="4">Leaf</tissue>
    </source>
</reference>
<accession>A0A834YP85</accession>
<dbReference type="PANTHER" id="PTHR27005">
    <property type="entry name" value="WALL-ASSOCIATED RECEPTOR KINASE-LIKE 21"/>
    <property type="match status" value="1"/>
</dbReference>
<evidence type="ECO:0000259" key="3">
    <source>
        <dbReference type="PROSITE" id="PS50011"/>
    </source>
</evidence>
<dbReference type="PROSITE" id="PS50011">
    <property type="entry name" value="PROTEIN_KINASE_DOM"/>
    <property type="match status" value="1"/>
</dbReference>
<evidence type="ECO:0000313" key="4">
    <source>
        <dbReference type="EMBL" id="KAF8391917.1"/>
    </source>
</evidence>
<keyword evidence="1" id="KW-0547">Nucleotide-binding</keyword>
<proteinExistence type="predicted"/>
<protein>
    <recommendedName>
        <fullName evidence="3">Protein kinase domain-containing protein</fullName>
    </recommendedName>
</protein>
<dbReference type="GO" id="GO:0004674">
    <property type="term" value="F:protein serine/threonine kinase activity"/>
    <property type="evidence" value="ECO:0007669"/>
    <property type="project" value="TreeGrafter"/>
</dbReference>
<dbReference type="Proteomes" id="UP000655225">
    <property type="component" value="Unassembled WGS sequence"/>
</dbReference>
<comment type="caution">
    <text evidence="4">The sequence shown here is derived from an EMBL/GenBank/DDBJ whole genome shotgun (WGS) entry which is preliminary data.</text>
</comment>
<dbReference type="InterPro" id="IPR011009">
    <property type="entry name" value="Kinase-like_dom_sf"/>
</dbReference>
<dbReference type="GO" id="GO:0005886">
    <property type="term" value="C:plasma membrane"/>
    <property type="evidence" value="ECO:0007669"/>
    <property type="project" value="TreeGrafter"/>
</dbReference>
<dbReference type="SUPFAM" id="SSF56112">
    <property type="entry name" value="Protein kinase-like (PK-like)"/>
    <property type="match status" value="1"/>
</dbReference>
<evidence type="ECO:0000256" key="2">
    <source>
        <dbReference type="ARBA" id="ARBA00022840"/>
    </source>
</evidence>
<dbReference type="Gene3D" id="2.160.20.10">
    <property type="entry name" value="Single-stranded right-handed beta-helix, Pectin lyase-like"/>
    <property type="match status" value="1"/>
</dbReference>
<dbReference type="Gene3D" id="3.30.200.20">
    <property type="entry name" value="Phosphorylase Kinase, domain 1"/>
    <property type="match status" value="1"/>
</dbReference>
<name>A0A834YP85_TETSI</name>
<feature type="domain" description="Protein kinase" evidence="3">
    <location>
        <begin position="84"/>
        <end position="405"/>
    </location>
</feature>
<dbReference type="OrthoDB" id="1936432at2759"/>
<gene>
    <name evidence="4" type="ORF">HHK36_022257</name>
</gene>
<dbReference type="GO" id="GO:0005524">
    <property type="term" value="F:ATP binding"/>
    <property type="evidence" value="ECO:0007669"/>
    <property type="project" value="UniProtKB-KW"/>
</dbReference>
<dbReference type="Pfam" id="PF07714">
    <property type="entry name" value="PK_Tyr_Ser-Thr"/>
    <property type="match status" value="1"/>
</dbReference>
<organism evidence="4 5">
    <name type="scientific">Tetracentron sinense</name>
    <name type="common">Spur-leaf</name>
    <dbReference type="NCBI Taxonomy" id="13715"/>
    <lineage>
        <taxon>Eukaryota</taxon>
        <taxon>Viridiplantae</taxon>
        <taxon>Streptophyta</taxon>
        <taxon>Embryophyta</taxon>
        <taxon>Tracheophyta</taxon>
        <taxon>Spermatophyta</taxon>
        <taxon>Magnoliopsida</taxon>
        <taxon>Trochodendrales</taxon>
        <taxon>Trochodendraceae</taxon>
        <taxon>Tetracentron</taxon>
    </lineage>
</organism>
<dbReference type="InterPro" id="IPR011050">
    <property type="entry name" value="Pectin_lyase_fold/virulence"/>
</dbReference>
<dbReference type="InterPro" id="IPR000719">
    <property type="entry name" value="Prot_kinase_dom"/>
</dbReference>
<dbReference type="EMBL" id="JABCRI010000016">
    <property type="protein sequence ID" value="KAF8391917.1"/>
    <property type="molecule type" value="Genomic_DNA"/>
</dbReference>
<dbReference type="Gene3D" id="1.10.510.10">
    <property type="entry name" value="Transferase(Phosphotransferase) domain 1"/>
    <property type="match status" value="1"/>
</dbReference>
<dbReference type="InterPro" id="IPR012334">
    <property type="entry name" value="Pectin_lyas_fold"/>
</dbReference>
<dbReference type="SUPFAM" id="SSF51126">
    <property type="entry name" value="Pectin lyase-like"/>
    <property type="match status" value="1"/>
</dbReference>
<dbReference type="GO" id="GO:0007166">
    <property type="term" value="P:cell surface receptor signaling pathway"/>
    <property type="evidence" value="ECO:0007669"/>
    <property type="project" value="InterPro"/>
</dbReference>
<dbReference type="InterPro" id="IPR001245">
    <property type="entry name" value="Ser-Thr/Tyr_kinase_cat_dom"/>
</dbReference>
<sequence length="521" mass="58684">MEMPCCEAPQVTFGWRTMADGDAVSIFRSSHIWVDHNSLPNCANGLADESAGDSPIQVCGRALEYIMKEKKKKDIFLENGGLLLEEMITSFNGRSNPIRSFSKKELKRATNNYHQIWSNKWYKGTYEDGAILVKKFMEYPPSQGYIGRCIKDVVVASLMSNHSNVLKLLGCCLETEIPTLVCEFAANGSLYQNIYEEELGPSKKNQPISWESRLRIATEIADAVTYLHNGTSKPIIHRAIDPHNILLDEHYVAKLSDFGHSISIPLGQTHVDADLSTYYLGSVAPESKRIGGSNGIRRFTEKSDVYSFGVLLFEILTGKRVSDILKEACGLWVCGQVENSWQEPNSEVLLAEDNEEDIRAYLKAKILTGNTEQLMACAELAIRCVKLNPDERPSMMEAAKDLRRIRRFQHDSKANLDAFSLNDCNSMSFSFLLLTFEVENSCPLPNSEVLMVEDNEEDIRVYLKANILTGNTMQLMACAELAIRCVKVNPVERLSMMEAAKELRRIIRDLKLHRGNCPLDF</sequence>
<keyword evidence="5" id="KW-1185">Reference proteome</keyword>
<dbReference type="PANTHER" id="PTHR27005:SF522">
    <property type="entry name" value="NON-FUNCTIONAL PSEUDOKINASE ZED1-LIKE"/>
    <property type="match status" value="1"/>
</dbReference>
<evidence type="ECO:0000313" key="5">
    <source>
        <dbReference type="Proteomes" id="UP000655225"/>
    </source>
</evidence>
<dbReference type="InterPro" id="IPR045274">
    <property type="entry name" value="WAK-like"/>
</dbReference>
<dbReference type="AlphaFoldDB" id="A0A834YP85"/>
<keyword evidence="2" id="KW-0067">ATP-binding</keyword>
<evidence type="ECO:0000256" key="1">
    <source>
        <dbReference type="ARBA" id="ARBA00022741"/>
    </source>
</evidence>